<dbReference type="InterPro" id="IPR009061">
    <property type="entry name" value="DNA-bd_dom_put_sf"/>
</dbReference>
<reference evidence="2 3" key="1">
    <citation type="submission" date="2023-11" db="EMBL/GenBank/DDBJ databases">
        <title>Genome sequence of Microbacterium rhizosphaerae KACC 19337.</title>
        <authorList>
            <person name="Choi H."/>
            <person name="Kim S."/>
            <person name="Kim Y."/>
            <person name="Kwon S.-W."/>
            <person name="Heo J."/>
        </authorList>
    </citation>
    <scope>NUCLEOTIDE SEQUENCE [LARGE SCALE GENOMIC DNA]</scope>
    <source>
        <strain evidence="2 3">KACC 19337</strain>
    </source>
</reference>
<proteinExistence type="predicted"/>
<protein>
    <submittedName>
        <fullName evidence="2">Helix-turn-helix domain-containing protein</fullName>
    </submittedName>
</protein>
<organism evidence="2 3">
    <name type="scientific">Microbacterium rhizosphaerae</name>
    <dbReference type="NCBI Taxonomy" id="1678237"/>
    <lineage>
        <taxon>Bacteria</taxon>
        <taxon>Bacillati</taxon>
        <taxon>Actinomycetota</taxon>
        <taxon>Actinomycetes</taxon>
        <taxon>Micrococcales</taxon>
        <taxon>Microbacteriaceae</taxon>
        <taxon>Microbacterium</taxon>
    </lineage>
</organism>
<evidence type="ECO:0000313" key="2">
    <source>
        <dbReference type="EMBL" id="WPR91436.1"/>
    </source>
</evidence>
<keyword evidence="3" id="KW-1185">Reference proteome</keyword>
<name>A0ABZ0SPZ2_9MICO</name>
<dbReference type="InterPro" id="IPR041657">
    <property type="entry name" value="HTH_17"/>
</dbReference>
<dbReference type="Proteomes" id="UP001323798">
    <property type="component" value="Chromosome"/>
</dbReference>
<dbReference type="InterPro" id="IPR036388">
    <property type="entry name" value="WH-like_DNA-bd_sf"/>
</dbReference>
<evidence type="ECO:0000313" key="3">
    <source>
        <dbReference type="Proteomes" id="UP001323798"/>
    </source>
</evidence>
<evidence type="ECO:0000259" key="1">
    <source>
        <dbReference type="Pfam" id="PF12728"/>
    </source>
</evidence>
<dbReference type="RefSeq" id="WP_320944136.1">
    <property type="nucleotide sequence ID" value="NZ_CP139368.1"/>
</dbReference>
<sequence>MDVTEVARHLHVPVSTVYDWRTRGVAPRAYRFGKHLAFAVSDVRTWIEQHHEPELPARSDGS</sequence>
<dbReference type="Gene3D" id="1.10.10.10">
    <property type="entry name" value="Winged helix-like DNA-binding domain superfamily/Winged helix DNA-binding domain"/>
    <property type="match status" value="1"/>
</dbReference>
<accession>A0ABZ0SPZ2</accession>
<dbReference type="SUPFAM" id="SSF46955">
    <property type="entry name" value="Putative DNA-binding domain"/>
    <property type="match status" value="1"/>
</dbReference>
<gene>
    <name evidence="2" type="ORF">SM116_08440</name>
</gene>
<dbReference type="Pfam" id="PF12728">
    <property type="entry name" value="HTH_17"/>
    <property type="match status" value="1"/>
</dbReference>
<feature type="domain" description="Helix-turn-helix" evidence="1">
    <location>
        <begin position="1"/>
        <end position="50"/>
    </location>
</feature>
<dbReference type="EMBL" id="CP139368">
    <property type="protein sequence ID" value="WPR91436.1"/>
    <property type="molecule type" value="Genomic_DNA"/>
</dbReference>